<sequence>MSEENGQEKKIENEVVSNEQAQNEPPKKKRKEARAEKLKAQKLQKTQEIVEEQRKKRINLENVSLKSLSKSMKNDPKISELKTEETDCPSQTREQEKFGYQLGDKRGNLLLYALGETAGSSFTKDLFGTIQQFLSAQKQEPKQTYYLFGTDYDKRGKSLVKSADTIRSLAYSDFIQRCSPLFRFASGILSAHTPKFHASLLKLEMAPQQPRFGAFPDFSVRQIGAENGVSIPESDSSVKYGLTVIIIVGDIQDVCLNIPAIKHSVRLHDGMILVLRSSLLHQWYSLKKSGVVYEMRLFALSSLWESAQNQSVEIQKEE</sequence>
<dbReference type="AlphaFoldDB" id="A0AAE9WFN3"/>
<gene>
    <name evidence="2" type="primary">cif1</name>
    <name evidence="2" type="ORF">SOMG_04260</name>
</gene>
<dbReference type="RefSeq" id="XP_056039745.1">
    <property type="nucleotide sequence ID" value="XM_056183047.1"/>
</dbReference>
<feature type="compositionally biased region" description="Basic and acidic residues" evidence="1">
    <location>
        <begin position="72"/>
        <end position="85"/>
    </location>
</feature>
<evidence type="ECO:0000256" key="1">
    <source>
        <dbReference type="SAM" id="MobiDB-lite"/>
    </source>
</evidence>
<dbReference type="Proteomes" id="UP001212411">
    <property type="component" value="Chromosome 3"/>
</dbReference>
<accession>A0AAE9WFN3</accession>
<proteinExistence type="predicted"/>
<dbReference type="EMBL" id="CP115613">
    <property type="protein sequence ID" value="WBW75502.1"/>
    <property type="molecule type" value="Genomic_DNA"/>
</dbReference>
<organism evidence="2 3">
    <name type="scientific">Schizosaccharomyces osmophilus</name>
    <dbReference type="NCBI Taxonomy" id="2545709"/>
    <lineage>
        <taxon>Eukaryota</taxon>
        <taxon>Fungi</taxon>
        <taxon>Dikarya</taxon>
        <taxon>Ascomycota</taxon>
        <taxon>Taphrinomycotina</taxon>
        <taxon>Schizosaccharomycetes</taxon>
        <taxon>Schizosaccharomycetales</taxon>
        <taxon>Schizosaccharomycetaceae</taxon>
        <taxon>Schizosaccharomyces</taxon>
    </lineage>
</organism>
<dbReference type="GeneID" id="80877736"/>
<reference evidence="2 3" key="1">
    <citation type="journal article" date="2023" name="G3 (Bethesda)">
        <title>A high-quality reference genome for the fission yeast Schizosaccharomyces osmophilus.</title>
        <authorList>
            <person name="Jia G.S."/>
            <person name="Zhang W.C."/>
            <person name="Liang Y."/>
            <person name="Liu X.H."/>
            <person name="Rhind N."/>
            <person name="Pidoux A."/>
            <person name="Brysch-Herzberg M."/>
            <person name="Du L.L."/>
        </authorList>
    </citation>
    <scope>NUCLEOTIDE SEQUENCE [LARGE SCALE GENOMIC DNA]</scope>
    <source>
        <strain evidence="2 3">CBS 15793</strain>
    </source>
</reference>
<evidence type="ECO:0000313" key="2">
    <source>
        <dbReference type="EMBL" id="WBW75502.1"/>
    </source>
</evidence>
<feature type="region of interest" description="Disordered" evidence="1">
    <location>
        <begin position="1"/>
        <end position="47"/>
    </location>
</feature>
<dbReference type="KEGG" id="som:SOMG_04260"/>
<feature type="compositionally biased region" description="Basic and acidic residues" evidence="1">
    <location>
        <begin position="1"/>
        <end position="13"/>
    </location>
</feature>
<dbReference type="Gene3D" id="3.60.130.30">
    <property type="match status" value="1"/>
</dbReference>
<keyword evidence="3" id="KW-1185">Reference proteome</keyword>
<evidence type="ECO:0000313" key="3">
    <source>
        <dbReference type="Proteomes" id="UP001212411"/>
    </source>
</evidence>
<name>A0AAE9WFN3_9SCHI</name>
<feature type="region of interest" description="Disordered" evidence="1">
    <location>
        <begin position="71"/>
        <end position="94"/>
    </location>
</feature>
<protein>
    <submittedName>
        <fullName evidence="2">Calnexin independence factor Cif1</fullName>
    </submittedName>
</protein>